<dbReference type="Pfam" id="PF00379">
    <property type="entry name" value="Chitin_bind_4"/>
    <property type="match status" value="1"/>
</dbReference>
<dbReference type="PANTHER" id="PTHR12236">
    <property type="entry name" value="STRUCTURAL CONTITUENT OF CUTICLE"/>
    <property type="match status" value="1"/>
</dbReference>
<gene>
    <name evidence="5" type="primary">LOC117574117</name>
</gene>
<keyword evidence="4" id="KW-1185">Reference proteome</keyword>
<dbReference type="PANTHER" id="PTHR12236:SF86">
    <property type="entry name" value="CCP84AC-RELATED"/>
    <property type="match status" value="1"/>
</dbReference>
<keyword evidence="3" id="KW-0732">Signal</keyword>
<dbReference type="PRINTS" id="PR00947">
    <property type="entry name" value="CUTICLE"/>
</dbReference>
<dbReference type="InterPro" id="IPR051217">
    <property type="entry name" value="Insect_Cuticle_Struc_Prot"/>
</dbReference>
<dbReference type="GO" id="GO:0031012">
    <property type="term" value="C:extracellular matrix"/>
    <property type="evidence" value="ECO:0007669"/>
    <property type="project" value="TreeGrafter"/>
</dbReference>
<dbReference type="OrthoDB" id="7394989at2759"/>
<evidence type="ECO:0000256" key="2">
    <source>
        <dbReference type="PROSITE-ProRule" id="PRU00497"/>
    </source>
</evidence>
<dbReference type="GO" id="GO:0005615">
    <property type="term" value="C:extracellular space"/>
    <property type="evidence" value="ECO:0007669"/>
    <property type="project" value="TreeGrafter"/>
</dbReference>
<accession>A0A6P8ZB78</accession>
<dbReference type="InterPro" id="IPR000618">
    <property type="entry name" value="Insect_cuticle"/>
</dbReference>
<name>A0A6P8ZB78_DROAB</name>
<organism evidence="4 5">
    <name type="scientific">Drosophila albomicans</name>
    <name type="common">Fruit fly</name>
    <dbReference type="NCBI Taxonomy" id="7291"/>
    <lineage>
        <taxon>Eukaryota</taxon>
        <taxon>Metazoa</taxon>
        <taxon>Ecdysozoa</taxon>
        <taxon>Arthropoda</taxon>
        <taxon>Hexapoda</taxon>
        <taxon>Insecta</taxon>
        <taxon>Pterygota</taxon>
        <taxon>Neoptera</taxon>
        <taxon>Endopterygota</taxon>
        <taxon>Diptera</taxon>
        <taxon>Brachycera</taxon>
        <taxon>Muscomorpha</taxon>
        <taxon>Ephydroidea</taxon>
        <taxon>Drosophilidae</taxon>
        <taxon>Drosophila</taxon>
    </lineage>
</organism>
<feature type="signal peptide" evidence="3">
    <location>
        <begin position="1"/>
        <end position="17"/>
    </location>
</feature>
<evidence type="ECO:0000313" key="4">
    <source>
        <dbReference type="Proteomes" id="UP000515160"/>
    </source>
</evidence>
<dbReference type="Proteomes" id="UP000515160">
    <property type="component" value="Chromosome 2R"/>
</dbReference>
<dbReference type="PROSITE" id="PS00233">
    <property type="entry name" value="CHIT_BIND_RR_1"/>
    <property type="match status" value="1"/>
</dbReference>
<feature type="chain" id="PRO_5027789385" evidence="3">
    <location>
        <begin position="18"/>
        <end position="182"/>
    </location>
</feature>
<evidence type="ECO:0000256" key="1">
    <source>
        <dbReference type="ARBA" id="ARBA00022460"/>
    </source>
</evidence>
<dbReference type="RefSeq" id="XP_034113662.1">
    <property type="nucleotide sequence ID" value="XM_034257771.2"/>
</dbReference>
<reference evidence="5" key="1">
    <citation type="submission" date="2025-08" db="UniProtKB">
        <authorList>
            <consortium name="RefSeq"/>
        </authorList>
    </citation>
    <scope>IDENTIFICATION</scope>
    <source>
        <strain evidence="5">15112-1751.03</strain>
        <tissue evidence="5">Whole Adult</tissue>
    </source>
</reference>
<dbReference type="AlphaFoldDB" id="A0A6P8ZB78"/>
<evidence type="ECO:0000313" key="5">
    <source>
        <dbReference type="RefSeq" id="XP_034113662.1"/>
    </source>
</evidence>
<dbReference type="PROSITE" id="PS51155">
    <property type="entry name" value="CHIT_BIND_RR_2"/>
    <property type="match status" value="1"/>
</dbReference>
<protein>
    <submittedName>
        <fullName evidence="5">Pupal cuticle protein Edg-84A</fullName>
    </submittedName>
</protein>
<evidence type="ECO:0000256" key="3">
    <source>
        <dbReference type="SAM" id="SignalP"/>
    </source>
</evidence>
<dbReference type="GeneID" id="117574117"/>
<keyword evidence="1 2" id="KW-0193">Cuticle</keyword>
<dbReference type="InterPro" id="IPR031311">
    <property type="entry name" value="CHIT_BIND_RR_consensus"/>
</dbReference>
<dbReference type="CTD" id="40818"/>
<proteinExistence type="predicted"/>
<sequence>MFSKIILLVAFLAVVNGGLLPVKPANSEDTYDAHPRYEFGYNVADADSGDVKSQQETRDGDLVQGQYTLNDADGYRRIVDYTADAERGFSAVVRREPLNAVAPVAVVAKKAKSTVLTPKLQPVQPAVVVRSYAAPTLIHHAPVAHVVHAAPAPTIVAHHVPALLKSSIHAAHPQTISYVFQH</sequence>
<dbReference type="GO" id="GO:0042302">
    <property type="term" value="F:structural constituent of cuticle"/>
    <property type="evidence" value="ECO:0007669"/>
    <property type="project" value="UniProtKB-UniRule"/>
</dbReference>